<reference evidence="1 2" key="1">
    <citation type="submission" date="2017-04" db="EMBL/GenBank/DDBJ databases">
        <title>Novel microbial lineages endemic to geothermal iron-oxide mats fill important gaps in the evolutionary history of Archaea.</title>
        <authorList>
            <person name="Jay Z.J."/>
            <person name="Beam J.P."/>
            <person name="Dlakic M."/>
            <person name="Rusch D.B."/>
            <person name="Kozubal M.A."/>
            <person name="Inskeep W.P."/>
        </authorList>
    </citation>
    <scope>NUCLEOTIDE SEQUENCE [LARGE SCALE GENOMIC DNA]</scope>
    <source>
        <strain evidence="1">OSP_C</strain>
    </source>
</reference>
<gene>
    <name evidence="1" type="ORF">B9Q00_09545</name>
</gene>
<evidence type="ECO:0000313" key="1">
    <source>
        <dbReference type="EMBL" id="PSN87188.1"/>
    </source>
</evidence>
<evidence type="ECO:0000313" key="2">
    <source>
        <dbReference type="Proteomes" id="UP000241473"/>
    </source>
</evidence>
<dbReference type="Proteomes" id="UP000241473">
    <property type="component" value="Unassembled WGS sequence"/>
</dbReference>
<name>A0A2R6ALD4_9ARCH</name>
<proteinExistence type="predicted"/>
<dbReference type="AlphaFoldDB" id="A0A2R6ALD4"/>
<protein>
    <submittedName>
        <fullName evidence="1">Uncharacterized protein</fullName>
    </submittedName>
</protein>
<accession>A0A2R6ALD4</accession>
<comment type="caution">
    <text evidence="1">The sequence shown here is derived from an EMBL/GenBank/DDBJ whole genome shotgun (WGS) entry which is preliminary data.</text>
</comment>
<dbReference type="EMBL" id="NEXB01000079">
    <property type="protein sequence ID" value="PSN87188.1"/>
    <property type="molecule type" value="Genomic_DNA"/>
</dbReference>
<organism evidence="1 2">
    <name type="scientific">Candidatus Marsarchaeota G1 archaeon OSP_C</name>
    <dbReference type="NCBI Taxonomy" id="1978154"/>
    <lineage>
        <taxon>Archaea</taxon>
        <taxon>Candidatus Marsarchaeota</taxon>
        <taxon>Candidatus Marsarchaeota group 1</taxon>
    </lineage>
</organism>
<sequence>MNYPALTDGHPYLAVRISCFFQETYYTHPQRKVSSMSVNVPLISPIFSYKVEGGKIKVYVFRSEAETFFLVTLDEGTEDPYAVESLSVMAGSSC</sequence>